<sequence length="89" mass="9527">MPHIDIGTLFSGNTVNALNHFKQAANGFVFREIGAQLLIADAVEVLLLFFAVVGNVPRLQLIDAKLGFGEGAQLGQLFSPCGRARFAGR</sequence>
<reference evidence="1" key="1">
    <citation type="submission" date="2020-10" db="EMBL/GenBank/DDBJ databases">
        <title>Genome Sequence of ESBL Producing Zambian Clinical Strains.</title>
        <authorList>
            <person name="Shawa M."/>
            <person name="Furuta Y."/>
            <person name="Simbotwe M."/>
            <person name="Mulenga E."/>
            <person name="Mubanga M."/>
            <person name="Mulenga G."/>
            <person name="Kaile C."/>
            <person name="Zorigt T."/>
            <person name="Hang'ombe B."/>
            <person name="Higashi H."/>
        </authorList>
    </citation>
    <scope>NUCLEOTIDE SEQUENCE</scope>
    <source>
        <strain evidence="1">Zam_UTH_09</strain>
    </source>
</reference>
<evidence type="ECO:0000313" key="2">
    <source>
        <dbReference type="Proteomes" id="UP000655094"/>
    </source>
</evidence>
<comment type="caution">
    <text evidence="1">The sequence shown here is derived from an EMBL/GenBank/DDBJ whole genome shotgun (WGS) entry which is preliminary data.</text>
</comment>
<protein>
    <submittedName>
        <fullName evidence="1">Uncharacterized protein</fullName>
    </submittedName>
</protein>
<dbReference type="Proteomes" id="UP000655094">
    <property type="component" value="Unassembled WGS sequence"/>
</dbReference>
<accession>A0A919HWJ2</accession>
<gene>
    <name evidence="1" type="ORF">KPZU09_56590</name>
</gene>
<evidence type="ECO:0000313" key="1">
    <source>
        <dbReference type="EMBL" id="GHK55923.1"/>
    </source>
</evidence>
<name>A0A919HWJ2_KLEPN</name>
<dbReference type="EMBL" id="BNFF01000001">
    <property type="protein sequence ID" value="GHK55923.1"/>
    <property type="molecule type" value="Genomic_DNA"/>
</dbReference>
<dbReference type="AlphaFoldDB" id="A0A919HWJ2"/>
<organism evidence="1 2">
    <name type="scientific">Klebsiella pneumoniae</name>
    <dbReference type="NCBI Taxonomy" id="573"/>
    <lineage>
        <taxon>Bacteria</taxon>
        <taxon>Pseudomonadati</taxon>
        <taxon>Pseudomonadota</taxon>
        <taxon>Gammaproteobacteria</taxon>
        <taxon>Enterobacterales</taxon>
        <taxon>Enterobacteriaceae</taxon>
        <taxon>Klebsiella/Raoultella group</taxon>
        <taxon>Klebsiella</taxon>
        <taxon>Klebsiella pneumoniae complex</taxon>
    </lineage>
</organism>
<proteinExistence type="predicted"/>